<dbReference type="EMBL" id="JAGQLH010000052">
    <property type="protein sequence ID" value="MCA9385872.1"/>
    <property type="molecule type" value="Genomic_DNA"/>
</dbReference>
<name>A0A955RKW6_9BACT</name>
<feature type="domain" description="HD" evidence="3">
    <location>
        <begin position="1"/>
        <end position="83"/>
    </location>
</feature>
<proteinExistence type="predicted"/>
<dbReference type="SUPFAM" id="SSF109604">
    <property type="entry name" value="HD-domain/PDEase-like"/>
    <property type="match status" value="1"/>
</dbReference>
<dbReference type="PANTHER" id="PTHR11845:SF13">
    <property type="entry name" value="5'-DEOXYNUCLEOTIDASE HDDC2"/>
    <property type="match status" value="1"/>
</dbReference>
<sequence>MSLIHDLVEIDAGDVAAWDTSGRKRVEHDEYDAIAKIHQMLENSEGEELEKLWIEHEELKTIEAKLVKACDQICPLIYRVVFKSGYAGTGVDREKLDEILLKYVDFSETTKDLYYALTEEIAVLGLFDLRTDENIQ</sequence>
<organism evidence="4 5">
    <name type="scientific">Candidatus Dojkabacteria bacterium</name>
    <dbReference type="NCBI Taxonomy" id="2099670"/>
    <lineage>
        <taxon>Bacteria</taxon>
        <taxon>Candidatus Dojkabacteria</taxon>
    </lineage>
</organism>
<evidence type="ECO:0000313" key="5">
    <source>
        <dbReference type="Proteomes" id="UP000754563"/>
    </source>
</evidence>
<gene>
    <name evidence="4" type="ORF">KC717_04455</name>
</gene>
<reference evidence="4" key="1">
    <citation type="submission" date="2020-04" db="EMBL/GenBank/DDBJ databases">
        <authorList>
            <person name="Zhang T."/>
        </authorList>
    </citation>
    <scope>NUCLEOTIDE SEQUENCE</scope>
    <source>
        <strain evidence="4">HKST-UBA11</strain>
    </source>
</reference>
<dbReference type="GO" id="GO:0002953">
    <property type="term" value="F:5'-deoxynucleotidase activity"/>
    <property type="evidence" value="ECO:0007669"/>
    <property type="project" value="InterPro"/>
</dbReference>
<keyword evidence="2" id="KW-0378">Hydrolase</keyword>
<evidence type="ECO:0000259" key="3">
    <source>
        <dbReference type="Pfam" id="PF13023"/>
    </source>
</evidence>
<dbReference type="InterPro" id="IPR006674">
    <property type="entry name" value="HD_domain"/>
</dbReference>
<accession>A0A955RKW6</accession>
<dbReference type="PANTHER" id="PTHR11845">
    <property type="entry name" value="5'-DEOXYNUCLEOTIDASE HDDC2"/>
    <property type="match status" value="1"/>
</dbReference>
<reference evidence="4" key="2">
    <citation type="journal article" date="2021" name="Microbiome">
        <title>Successional dynamics and alternative stable states in a saline activated sludge microbial community over 9 years.</title>
        <authorList>
            <person name="Wang Y."/>
            <person name="Ye J."/>
            <person name="Ju F."/>
            <person name="Liu L."/>
            <person name="Boyd J.A."/>
            <person name="Deng Y."/>
            <person name="Parks D.H."/>
            <person name="Jiang X."/>
            <person name="Yin X."/>
            <person name="Woodcroft B.J."/>
            <person name="Tyson G.W."/>
            <person name="Hugenholtz P."/>
            <person name="Polz M.F."/>
            <person name="Zhang T."/>
        </authorList>
    </citation>
    <scope>NUCLEOTIDE SEQUENCE</scope>
    <source>
        <strain evidence="4">HKST-UBA11</strain>
    </source>
</reference>
<dbReference type="AlphaFoldDB" id="A0A955RKW6"/>
<dbReference type="Gene3D" id="1.10.3210.10">
    <property type="entry name" value="Hypothetical protein af1432"/>
    <property type="match status" value="1"/>
</dbReference>
<evidence type="ECO:0000313" key="4">
    <source>
        <dbReference type="EMBL" id="MCA9385872.1"/>
    </source>
</evidence>
<protein>
    <submittedName>
        <fullName evidence="4">HD domain-containing protein</fullName>
    </submittedName>
</protein>
<dbReference type="Pfam" id="PF13023">
    <property type="entry name" value="HD_3"/>
    <property type="match status" value="1"/>
</dbReference>
<evidence type="ECO:0000256" key="1">
    <source>
        <dbReference type="ARBA" id="ARBA00022723"/>
    </source>
</evidence>
<keyword evidence="1" id="KW-0479">Metal-binding</keyword>
<dbReference type="GO" id="GO:0005737">
    <property type="term" value="C:cytoplasm"/>
    <property type="evidence" value="ECO:0007669"/>
    <property type="project" value="TreeGrafter"/>
</dbReference>
<evidence type="ECO:0000256" key="2">
    <source>
        <dbReference type="ARBA" id="ARBA00022801"/>
    </source>
</evidence>
<dbReference type="GO" id="GO:0046872">
    <property type="term" value="F:metal ion binding"/>
    <property type="evidence" value="ECO:0007669"/>
    <property type="project" value="UniProtKB-KW"/>
</dbReference>
<dbReference type="Proteomes" id="UP000754563">
    <property type="component" value="Unassembled WGS sequence"/>
</dbReference>
<dbReference type="InterPro" id="IPR039356">
    <property type="entry name" value="YfbR/HDDC2"/>
</dbReference>
<comment type="caution">
    <text evidence="4">The sequence shown here is derived from an EMBL/GenBank/DDBJ whole genome shotgun (WGS) entry which is preliminary data.</text>
</comment>